<dbReference type="EMBL" id="KZ293415">
    <property type="protein sequence ID" value="PBK78341.1"/>
    <property type="molecule type" value="Genomic_DNA"/>
</dbReference>
<accession>A0A2H3C5J1</accession>
<feature type="compositionally biased region" description="Low complexity" evidence="1">
    <location>
        <begin position="149"/>
        <end position="168"/>
    </location>
</feature>
<feature type="region of interest" description="Disordered" evidence="1">
    <location>
        <begin position="440"/>
        <end position="506"/>
    </location>
</feature>
<evidence type="ECO:0000256" key="2">
    <source>
        <dbReference type="SAM" id="Phobius"/>
    </source>
</evidence>
<sequence>MEPLGRSPERRLRFSRNPPVSTLLPSFSNDNRLIKIREINEPEDSTSTRKNHDNNEKDHDKDEKKTSEKPTKSAEKAEHETAKVLAEEVTITGTHATVYSIGYNPDYTFTSPPQPRPSPPTTSPTATPSHTFVPLPPLPSALPENTSGSRATFSASPAASAEASPTQSHPAAQSHKGIPVAAIATLAVGSAFLLVGVIIIIKACSRPRQRTRPKPSLPILADPYADDQPFDIKEKDSPVFGGKERFSSQNGLWTLANYPPTAVLPAPSQAAGLARNLGDDEPTCNFNAPVSRSHWLQLSNDIPRSQLPSHPMHSQSVPSLVVSKATAPYQNSLARAVSRFSTASLSLYPQSPISAQDIGIAIGSSKAFTADGHPIMKRTPKAALRRSKSDVLDKMELGAYDGADVTSPKFAPHFLEAPSAPVAVGRSRIKSSYYTPGSYPRISTIPSSTSSKIRAENADPFASQKLPPLSRSDSRRNRDTKALASAIGLTSPSVDRMPPSPQPTIYPDDSLSVVDTKRRSKRVPKKSKYSLGGDEFQRQSIREFQMSKEVDTSALGTMMLNMDFGATNKSLTTLAGRLGENLSYGDIASGSSGTLSGAQFRGASDKPPRVPSPPPLPSLTQMGLEHANPETYANYRSPTYSIFGLYEDERKSSYHYR</sequence>
<evidence type="ECO:0000313" key="3">
    <source>
        <dbReference type="EMBL" id="PBK78341.1"/>
    </source>
</evidence>
<proteinExistence type="predicted"/>
<keyword evidence="2" id="KW-1133">Transmembrane helix</keyword>
<feature type="transmembrane region" description="Helical" evidence="2">
    <location>
        <begin position="180"/>
        <end position="204"/>
    </location>
</feature>
<feature type="compositionally biased region" description="Basic and acidic residues" evidence="1">
    <location>
        <begin position="472"/>
        <end position="481"/>
    </location>
</feature>
<reference evidence="4" key="1">
    <citation type="journal article" date="2017" name="Nat. Ecol. Evol.">
        <title>Genome expansion and lineage-specific genetic innovations in the forest pathogenic fungi Armillaria.</title>
        <authorList>
            <person name="Sipos G."/>
            <person name="Prasanna A.N."/>
            <person name="Walter M.C."/>
            <person name="O'Connor E."/>
            <person name="Balint B."/>
            <person name="Krizsan K."/>
            <person name="Kiss B."/>
            <person name="Hess J."/>
            <person name="Varga T."/>
            <person name="Slot J."/>
            <person name="Riley R."/>
            <person name="Boka B."/>
            <person name="Rigling D."/>
            <person name="Barry K."/>
            <person name="Lee J."/>
            <person name="Mihaltcheva S."/>
            <person name="LaButti K."/>
            <person name="Lipzen A."/>
            <person name="Waldron R."/>
            <person name="Moloney N.M."/>
            <person name="Sperisen C."/>
            <person name="Kredics L."/>
            <person name="Vagvoelgyi C."/>
            <person name="Patrignani A."/>
            <person name="Fitzpatrick D."/>
            <person name="Nagy I."/>
            <person name="Doyle S."/>
            <person name="Anderson J.B."/>
            <person name="Grigoriev I.V."/>
            <person name="Gueldener U."/>
            <person name="Muensterkoetter M."/>
            <person name="Nagy L.G."/>
        </authorList>
    </citation>
    <scope>NUCLEOTIDE SEQUENCE [LARGE SCALE GENOMIC DNA]</scope>
    <source>
        <strain evidence="4">28-4</strain>
    </source>
</reference>
<dbReference type="AlphaFoldDB" id="A0A2H3C5J1"/>
<dbReference type="Proteomes" id="UP000218334">
    <property type="component" value="Unassembled WGS sequence"/>
</dbReference>
<protein>
    <submittedName>
        <fullName evidence="3">Uncharacterized protein</fullName>
    </submittedName>
</protein>
<name>A0A2H3C5J1_9AGAR</name>
<keyword evidence="2" id="KW-0472">Membrane</keyword>
<feature type="compositionally biased region" description="Pro residues" evidence="1">
    <location>
        <begin position="112"/>
        <end position="122"/>
    </location>
</feature>
<evidence type="ECO:0000256" key="1">
    <source>
        <dbReference type="SAM" id="MobiDB-lite"/>
    </source>
</evidence>
<feature type="region of interest" description="Disordered" evidence="1">
    <location>
        <begin position="1"/>
        <end position="82"/>
    </location>
</feature>
<feature type="compositionally biased region" description="Basic and acidic residues" evidence="1">
    <location>
        <begin position="32"/>
        <end position="82"/>
    </location>
</feature>
<dbReference type="STRING" id="1076256.A0A2H3C5J1"/>
<organism evidence="3 4">
    <name type="scientific">Armillaria solidipes</name>
    <dbReference type="NCBI Taxonomy" id="1076256"/>
    <lineage>
        <taxon>Eukaryota</taxon>
        <taxon>Fungi</taxon>
        <taxon>Dikarya</taxon>
        <taxon>Basidiomycota</taxon>
        <taxon>Agaricomycotina</taxon>
        <taxon>Agaricomycetes</taxon>
        <taxon>Agaricomycetidae</taxon>
        <taxon>Agaricales</taxon>
        <taxon>Marasmiineae</taxon>
        <taxon>Physalacriaceae</taxon>
        <taxon>Armillaria</taxon>
    </lineage>
</organism>
<evidence type="ECO:0000313" key="4">
    <source>
        <dbReference type="Proteomes" id="UP000218334"/>
    </source>
</evidence>
<feature type="region of interest" description="Disordered" evidence="1">
    <location>
        <begin position="209"/>
        <end position="228"/>
    </location>
</feature>
<feature type="compositionally biased region" description="Low complexity" evidence="1">
    <location>
        <begin position="440"/>
        <end position="451"/>
    </location>
</feature>
<keyword evidence="2" id="KW-0812">Transmembrane</keyword>
<keyword evidence="4" id="KW-1185">Reference proteome</keyword>
<feature type="compositionally biased region" description="Polar residues" evidence="1">
    <location>
        <begin position="18"/>
        <end position="31"/>
    </location>
</feature>
<feature type="region of interest" description="Disordered" evidence="1">
    <location>
        <begin position="107"/>
        <end position="172"/>
    </location>
</feature>
<gene>
    <name evidence="3" type="ORF">ARMSODRAFT_947234</name>
</gene>
<feature type="region of interest" description="Disordered" evidence="1">
    <location>
        <begin position="595"/>
        <end position="622"/>
    </location>
</feature>